<gene>
    <name evidence="1" type="ORF">LCGC14_2287950</name>
</gene>
<accession>A0A0F9CSM0</accession>
<sequence length="24" mass="2683">MQHLVEVMDRVQMVALVNGEATVL</sequence>
<name>A0A0F9CSM0_9ZZZZ</name>
<feature type="non-terminal residue" evidence="1">
    <location>
        <position position="24"/>
    </location>
</feature>
<protein>
    <submittedName>
        <fullName evidence="1">Uncharacterized protein</fullName>
    </submittedName>
</protein>
<proteinExistence type="predicted"/>
<evidence type="ECO:0000313" key="1">
    <source>
        <dbReference type="EMBL" id="KKL52199.1"/>
    </source>
</evidence>
<dbReference type="EMBL" id="LAZR01031980">
    <property type="protein sequence ID" value="KKL52199.1"/>
    <property type="molecule type" value="Genomic_DNA"/>
</dbReference>
<dbReference type="AlphaFoldDB" id="A0A0F9CSM0"/>
<organism evidence="1">
    <name type="scientific">marine sediment metagenome</name>
    <dbReference type="NCBI Taxonomy" id="412755"/>
    <lineage>
        <taxon>unclassified sequences</taxon>
        <taxon>metagenomes</taxon>
        <taxon>ecological metagenomes</taxon>
    </lineage>
</organism>
<reference evidence="1" key="1">
    <citation type="journal article" date="2015" name="Nature">
        <title>Complex archaea that bridge the gap between prokaryotes and eukaryotes.</title>
        <authorList>
            <person name="Spang A."/>
            <person name="Saw J.H."/>
            <person name="Jorgensen S.L."/>
            <person name="Zaremba-Niedzwiedzka K."/>
            <person name="Martijn J."/>
            <person name="Lind A.E."/>
            <person name="van Eijk R."/>
            <person name="Schleper C."/>
            <person name="Guy L."/>
            <person name="Ettema T.J."/>
        </authorList>
    </citation>
    <scope>NUCLEOTIDE SEQUENCE</scope>
</reference>
<comment type="caution">
    <text evidence="1">The sequence shown here is derived from an EMBL/GenBank/DDBJ whole genome shotgun (WGS) entry which is preliminary data.</text>
</comment>